<evidence type="ECO:0000313" key="3">
    <source>
        <dbReference type="Proteomes" id="UP001239445"/>
    </source>
</evidence>
<dbReference type="EMBL" id="MU839828">
    <property type="protein sequence ID" value="KAK1758856.1"/>
    <property type="molecule type" value="Genomic_DNA"/>
</dbReference>
<dbReference type="Proteomes" id="UP001239445">
    <property type="component" value="Unassembled WGS sequence"/>
</dbReference>
<name>A0AAJ0BMW8_9PEZI</name>
<proteinExistence type="predicted"/>
<feature type="compositionally biased region" description="Acidic residues" evidence="1">
    <location>
        <begin position="328"/>
        <end position="353"/>
    </location>
</feature>
<feature type="region of interest" description="Disordered" evidence="1">
    <location>
        <begin position="1"/>
        <end position="20"/>
    </location>
</feature>
<organism evidence="2 3">
    <name type="scientific">Echria macrotheca</name>
    <dbReference type="NCBI Taxonomy" id="438768"/>
    <lineage>
        <taxon>Eukaryota</taxon>
        <taxon>Fungi</taxon>
        <taxon>Dikarya</taxon>
        <taxon>Ascomycota</taxon>
        <taxon>Pezizomycotina</taxon>
        <taxon>Sordariomycetes</taxon>
        <taxon>Sordariomycetidae</taxon>
        <taxon>Sordariales</taxon>
        <taxon>Schizotheciaceae</taxon>
        <taxon>Echria</taxon>
    </lineage>
</organism>
<protein>
    <recommendedName>
        <fullName evidence="4">F-box domain-containing protein</fullName>
    </recommendedName>
</protein>
<accession>A0AAJ0BMW8</accession>
<gene>
    <name evidence="2" type="ORF">QBC47DRAFT_336340</name>
</gene>
<evidence type="ECO:0000313" key="2">
    <source>
        <dbReference type="EMBL" id="KAK1758856.1"/>
    </source>
</evidence>
<keyword evidence="3" id="KW-1185">Reference proteome</keyword>
<comment type="caution">
    <text evidence="2">The sequence shown here is derived from an EMBL/GenBank/DDBJ whole genome shotgun (WGS) entry which is preliminary data.</text>
</comment>
<sequence length="383" mass="44992">MAKRKNDVGGEETNKKPRTTGDIDLQQASLFFRRFPQEIRDNIYRAVFESTRLRSATEYYLKKKPALNSLALLRTCRRVKMEIGTAWLGWVRFYFEDTEALLDKLTPLPINTLSQLRRVTVSGETLHLVHPGLISQFRLVSVLKLLPGLRLDELTVIGGPDYRVCYDALNGLIDQGSGWKVLRYITFASEMLGLPENQHGDNYYNYYRDAQPSHWQAMLENRDGILSRPSVTIYRATQPAQHGKILDPTKRVKYEQKPFVNSEEFLRDFFLMADGERNKEMMVVVKRGAGVDYEEKGEPALRYGDIYEGMEEKTWEFVRRTCLDFSDDEDDDYPFSDEEDDDYSSSDEEDDTPYEARDLIQYDTYRDADEYVWHWFWFYFNQE</sequence>
<evidence type="ECO:0008006" key="4">
    <source>
        <dbReference type="Google" id="ProtNLM"/>
    </source>
</evidence>
<feature type="region of interest" description="Disordered" evidence="1">
    <location>
        <begin position="328"/>
        <end position="356"/>
    </location>
</feature>
<dbReference type="AlphaFoldDB" id="A0AAJ0BMW8"/>
<evidence type="ECO:0000256" key="1">
    <source>
        <dbReference type="SAM" id="MobiDB-lite"/>
    </source>
</evidence>
<reference evidence="2" key="1">
    <citation type="submission" date="2023-06" db="EMBL/GenBank/DDBJ databases">
        <title>Genome-scale phylogeny and comparative genomics of the fungal order Sordariales.</title>
        <authorList>
            <consortium name="Lawrence Berkeley National Laboratory"/>
            <person name="Hensen N."/>
            <person name="Bonometti L."/>
            <person name="Westerberg I."/>
            <person name="Brannstrom I.O."/>
            <person name="Guillou S."/>
            <person name="Cros-Aarteil S."/>
            <person name="Calhoun S."/>
            <person name="Haridas S."/>
            <person name="Kuo A."/>
            <person name="Mondo S."/>
            <person name="Pangilinan J."/>
            <person name="Riley R."/>
            <person name="Labutti K."/>
            <person name="Andreopoulos B."/>
            <person name="Lipzen A."/>
            <person name="Chen C."/>
            <person name="Yanf M."/>
            <person name="Daum C."/>
            <person name="Ng V."/>
            <person name="Clum A."/>
            <person name="Steindorff A."/>
            <person name="Ohm R."/>
            <person name="Martin F."/>
            <person name="Silar P."/>
            <person name="Natvig D."/>
            <person name="Lalanne C."/>
            <person name="Gautier V."/>
            <person name="Ament-Velasquez S.L."/>
            <person name="Kruys A."/>
            <person name="Hutchinson M.I."/>
            <person name="Powell A.J."/>
            <person name="Barry K."/>
            <person name="Miller A.N."/>
            <person name="Grigoriev I.V."/>
            <person name="Debuchy R."/>
            <person name="Gladieux P."/>
            <person name="Thoren M.H."/>
            <person name="Johannesson H."/>
        </authorList>
    </citation>
    <scope>NUCLEOTIDE SEQUENCE</scope>
    <source>
        <strain evidence="2">PSN4</strain>
    </source>
</reference>